<evidence type="ECO:0000313" key="2">
    <source>
        <dbReference type="EMBL" id="GAH35026.1"/>
    </source>
</evidence>
<gene>
    <name evidence="2" type="ORF">S03H2_20182</name>
</gene>
<sequence>MIQEMSKENIKSEQQFPNVPSEPCWKESIQAIKDSLRFNSFNSFRKHLIDTLPQNSYKTRERNFSYITKRFFLNQSLDQLTVKVWKYYKNEGLLKNIMRFQFLYKERLVSKFVEEELFVFEPGSPFSKNVFERFVNRVYKTTKPKAVARISHTLCKLGFIARKGKEYSVLSKPLPKLSLVILVHDIFAPTPQTVSIKEILSNSFWKYLGIRTNSQVRQILKEAAANGLIAKYI</sequence>
<dbReference type="AlphaFoldDB" id="X1ENS7"/>
<feature type="non-terminal residue" evidence="2">
    <location>
        <position position="233"/>
    </location>
</feature>
<accession>X1ENS7</accession>
<feature type="region of interest" description="Disordered" evidence="1">
    <location>
        <begin position="1"/>
        <end position="20"/>
    </location>
</feature>
<evidence type="ECO:0000256" key="1">
    <source>
        <dbReference type="SAM" id="MobiDB-lite"/>
    </source>
</evidence>
<protein>
    <submittedName>
        <fullName evidence="2">Uncharacterized protein</fullName>
    </submittedName>
</protein>
<organism evidence="2">
    <name type="scientific">marine sediment metagenome</name>
    <dbReference type="NCBI Taxonomy" id="412755"/>
    <lineage>
        <taxon>unclassified sequences</taxon>
        <taxon>metagenomes</taxon>
        <taxon>ecological metagenomes</taxon>
    </lineage>
</organism>
<proteinExistence type="predicted"/>
<reference evidence="2" key="1">
    <citation type="journal article" date="2014" name="Front. Microbiol.">
        <title>High frequency of phylogenetically diverse reductive dehalogenase-homologous genes in deep subseafloor sedimentary metagenomes.</title>
        <authorList>
            <person name="Kawai M."/>
            <person name="Futagami T."/>
            <person name="Toyoda A."/>
            <person name="Takaki Y."/>
            <person name="Nishi S."/>
            <person name="Hori S."/>
            <person name="Arai W."/>
            <person name="Tsubouchi T."/>
            <person name="Morono Y."/>
            <person name="Uchiyama I."/>
            <person name="Ito T."/>
            <person name="Fujiyama A."/>
            <person name="Inagaki F."/>
            <person name="Takami H."/>
        </authorList>
    </citation>
    <scope>NUCLEOTIDE SEQUENCE</scope>
    <source>
        <strain evidence="2">Expedition CK06-06</strain>
    </source>
</reference>
<dbReference type="EMBL" id="BARU01010610">
    <property type="protein sequence ID" value="GAH35026.1"/>
    <property type="molecule type" value="Genomic_DNA"/>
</dbReference>
<comment type="caution">
    <text evidence="2">The sequence shown here is derived from an EMBL/GenBank/DDBJ whole genome shotgun (WGS) entry which is preliminary data.</text>
</comment>
<name>X1ENS7_9ZZZZ</name>
<feature type="compositionally biased region" description="Basic and acidic residues" evidence="1">
    <location>
        <begin position="1"/>
        <end position="11"/>
    </location>
</feature>